<feature type="compositionally biased region" description="Basic and acidic residues" evidence="1">
    <location>
        <begin position="258"/>
        <end position="269"/>
    </location>
</feature>
<protein>
    <recommendedName>
        <fullName evidence="2">Replication factor A C-terminal domain-containing protein</fullName>
    </recommendedName>
</protein>
<dbReference type="InterPro" id="IPR013955">
    <property type="entry name" value="Rep_factor-A_C"/>
</dbReference>
<feature type="region of interest" description="Disordered" evidence="1">
    <location>
        <begin position="241"/>
        <end position="269"/>
    </location>
</feature>
<reference evidence="3" key="1">
    <citation type="submission" date="2023-02" db="EMBL/GenBank/DDBJ databases">
        <title>Genome of toxic invasive species Heracleum sosnowskyi carries increased number of genes despite the absence of recent whole-genome duplications.</title>
        <authorList>
            <person name="Schelkunov M."/>
            <person name="Shtratnikova V."/>
            <person name="Makarenko M."/>
            <person name="Klepikova A."/>
            <person name="Omelchenko D."/>
            <person name="Novikova G."/>
            <person name="Obukhova E."/>
            <person name="Bogdanov V."/>
            <person name="Penin A."/>
            <person name="Logacheva M."/>
        </authorList>
    </citation>
    <scope>NUCLEOTIDE SEQUENCE</scope>
    <source>
        <strain evidence="3">Hsosn_3</strain>
        <tissue evidence="3">Leaf</tissue>
    </source>
</reference>
<dbReference type="Proteomes" id="UP001237642">
    <property type="component" value="Unassembled WGS sequence"/>
</dbReference>
<organism evidence="3 4">
    <name type="scientific">Heracleum sosnowskyi</name>
    <dbReference type="NCBI Taxonomy" id="360622"/>
    <lineage>
        <taxon>Eukaryota</taxon>
        <taxon>Viridiplantae</taxon>
        <taxon>Streptophyta</taxon>
        <taxon>Embryophyta</taxon>
        <taxon>Tracheophyta</taxon>
        <taxon>Spermatophyta</taxon>
        <taxon>Magnoliopsida</taxon>
        <taxon>eudicotyledons</taxon>
        <taxon>Gunneridae</taxon>
        <taxon>Pentapetalae</taxon>
        <taxon>asterids</taxon>
        <taxon>campanulids</taxon>
        <taxon>Apiales</taxon>
        <taxon>Apiaceae</taxon>
        <taxon>Apioideae</taxon>
        <taxon>apioid superclade</taxon>
        <taxon>Tordylieae</taxon>
        <taxon>Tordyliinae</taxon>
        <taxon>Heracleum</taxon>
    </lineage>
</organism>
<comment type="caution">
    <text evidence="3">The sequence shown here is derived from an EMBL/GenBank/DDBJ whole genome shotgun (WGS) entry which is preliminary data.</text>
</comment>
<gene>
    <name evidence="3" type="ORF">POM88_028750</name>
</gene>
<sequence length="317" mass="36223">MGKLHTVDRSLIKFKITNGRTVIGVTLFGELGNWFEQAYNAYAAGSPSVIVVLTSAKANKYDNNTTLTNFPATRFYLNANHDAVNELRQRAQDPIFFTQEMAMEEEDIIQIFTVAQIKQLNDQYIEQKVMCEVTVKKVDDKSKWFYNNCTTCTQEVNKVEGRYKCSVCNRGIPYPDKRYMLTTLCFDESGGIAIIVPDRPVRKLIGKSVFEVLMDADDEFEDEVPLPIILKESNGKDIMYPNDTPATAKSSMKTKARKTSDINDKSDLQRDEDKEPTFCCLLIKLAFKFFKSSVSYYMECVFIDLNVMNKRTTFSLT</sequence>
<dbReference type="SUPFAM" id="SSF50249">
    <property type="entry name" value="Nucleic acid-binding proteins"/>
    <property type="match status" value="2"/>
</dbReference>
<proteinExistence type="predicted"/>
<evidence type="ECO:0000259" key="2">
    <source>
        <dbReference type="Pfam" id="PF08646"/>
    </source>
</evidence>
<evidence type="ECO:0000313" key="4">
    <source>
        <dbReference type="Proteomes" id="UP001237642"/>
    </source>
</evidence>
<feature type="domain" description="Replication factor A C-terminal" evidence="2">
    <location>
        <begin position="131"/>
        <end position="218"/>
    </location>
</feature>
<dbReference type="PANTHER" id="PTHR47165">
    <property type="entry name" value="OS03G0429900 PROTEIN"/>
    <property type="match status" value="1"/>
</dbReference>
<dbReference type="Gene3D" id="2.40.50.140">
    <property type="entry name" value="Nucleic acid-binding proteins"/>
    <property type="match status" value="2"/>
</dbReference>
<evidence type="ECO:0000256" key="1">
    <source>
        <dbReference type="SAM" id="MobiDB-lite"/>
    </source>
</evidence>
<dbReference type="EMBL" id="JAUIZM010000007">
    <property type="protein sequence ID" value="KAK1372557.1"/>
    <property type="molecule type" value="Genomic_DNA"/>
</dbReference>
<dbReference type="InterPro" id="IPR012340">
    <property type="entry name" value="NA-bd_OB-fold"/>
</dbReference>
<keyword evidence="4" id="KW-1185">Reference proteome</keyword>
<evidence type="ECO:0000313" key="3">
    <source>
        <dbReference type="EMBL" id="KAK1372557.1"/>
    </source>
</evidence>
<name>A0AAD8MH08_9APIA</name>
<reference evidence="3" key="2">
    <citation type="submission" date="2023-05" db="EMBL/GenBank/DDBJ databases">
        <authorList>
            <person name="Schelkunov M.I."/>
        </authorList>
    </citation>
    <scope>NUCLEOTIDE SEQUENCE</scope>
    <source>
        <strain evidence="3">Hsosn_3</strain>
        <tissue evidence="3">Leaf</tissue>
    </source>
</reference>
<accession>A0AAD8MH08</accession>
<dbReference type="Pfam" id="PF08646">
    <property type="entry name" value="Rep_fac-A_C"/>
    <property type="match status" value="1"/>
</dbReference>
<dbReference type="AlphaFoldDB" id="A0AAD8MH08"/>
<dbReference type="PANTHER" id="PTHR47165:SF4">
    <property type="entry name" value="OS03G0429900 PROTEIN"/>
    <property type="match status" value="1"/>
</dbReference>